<protein>
    <submittedName>
        <fullName evidence="4">Peptide/nickel transport system substrate-binding protein</fullName>
    </submittedName>
</protein>
<dbReference type="RefSeq" id="WP_119014390.1">
    <property type="nucleotide sequence ID" value="NZ_QXNC01000034.1"/>
</dbReference>
<dbReference type="GO" id="GO:1904680">
    <property type="term" value="F:peptide transmembrane transporter activity"/>
    <property type="evidence" value="ECO:0007669"/>
    <property type="project" value="TreeGrafter"/>
</dbReference>
<proteinExistence type="inferred from homology"/>
<dbReference type="InterPro" id="IPR039424">
    <property type="entry name" value="SBP_5"/>
</dbReference>
<dbReference type="GO" id="GO:0030288">
    <property type="term" value="C:outer membrane-bounded periplasmic space"/>
    <property type="evidence" value="ECO:0007669"/>
    <property type="project" value="UniProtKB-ARBA"/>
</dbReference>
<evidence type="ECO:0000259" key="3">
    <source>
        <dbReference type="Pfam" id="PF00496"/>
    </source>
</evidence>
<dbReference type="SUPFAM" id="SSF53850">
    <property type="entry name" value="Periplasmic binding protein-like II"/>
    <property type="match status" value="1"/>
</dbReference>
<dbReference type="InterPro" id="IPR030678">
    <property type="entry name" value="Peptide/Ni-bd"/>
</dbReference>
<name>A0A4R2N254_9BURK</name>
<sequence>MHHFSPDRRAHLGQWAALAGSALCASQAAAQSPAGSVAPERKVTIYLSLEPESLDPTMAASASVGEVVHYNVLEGLTRIEEDGSISPLLAQSWSVDESQRRYTFALRPYVRFHDGAPLDAQAVRFSFERAMAPESTNKARKALFDNLADIATPNTHTVVLTLRHPDPHLLFRLGEATAVILHPDSAAHAATAPVGTGPYRLQQRRTGHSVTLVRAQGQGRSQAATIEQVVFRFVQGREALAALLRSGEIDLFFHYAAQNLHGVEADSRYQLLLGSSSGKGMLALNHRRAPLGDVRVRRAITHAIDREGFIRQVLQGRGTVIGSHFGPSDAGYLHLAGLYPHDPAHARALLREAGVVAPLRLELALPPPSYARIGGEFVAEQLARVGIQVQLKNLEWGQWLAGPFKGDFDMTLINHVEPMDYFIYTDPQYYFGYDSADFRALVQRYAQAVQPRERQRLFGQLQRHLAQDAVNAWIFAPQIDVVRRKGLRGVWMDYPIFVHDVSAMSWN</sequence>
<dbReference type="Pfam" id="PF00496">
    <property type="entry name" value="SBP_bac_5"/>
    <property type="match status" value="1"/>
</dbReference>
<dbReference type="CDD" id="cd08494">
    <property type="entry name" value="PBP2_NikA_DppA_OppA_like_6"/>
    <property type="match status" value="1"/>
</dbReference>
<evidence type="ECO:0000313" key="5">
    <source>
        <dbReference type="Proteomes" id="UP000295182"/>
    </source>
</evidence>
<accession>A0A4R2N254</accession>
<comment type="similarity">
    <text evidence="1">Belongs to the bacterial solute-binding protein 5 family.</text>
</comment>
<dbReference type="Proteomes" id="UP000295182">
    <property type="component" value="Unassembled WGS sequence"/>
</dbReference>
<dbReference type="PANTHER" id="PTHR30290:SF38">
    <property type="entry name" value="D,D-DIPEPTIDE-BINDING PERIPLASMIC PROTEIN DDPA-RELATED"/>
    <property type="match status" value="1"/>
</dbReference>
<evidence type="ECO:0000256" key="2">
    <source>
        <dbReference type="ARBA" id="ARBA00022729"/>
    </source>
</evidence>
<dbReference type="GO" id="GO:0015833">
    <property type="term" value="P:peptide transport"/>
    <property type="evidence" value="ECO:0007669"/>
    <property type="project" value="TreeGrafter"/>
</dbReference>
<evidence type="ECO:0000256" key="1">
    <source>
        <dbReference type="ARBA" id="ARBA00005695"/>
    </source>
</evidence>
<dbReference type="PANTHER" id="PTHR30290">
    <property type="entry name" value="PERIPLASMIC BINDING COMPONENT OF ABC TRANSPORTER"/>
    <property type="match status" value="1"/>
</dbReference>
<dbReference type="GO" id="GO:0043190">
    <property type="term" value="C:ATP-binding cassette (ABC) transporter complex"/>
    <property type="evidence" value="ECO:0007669"/>
    <property type="project" value="InterPro"/>
</dbReference>
<gene>
    <name evidence="4" type="ORF">EV674_13113</name>
</gene>
<dbReference type="EMBL" id="SLXH01000031">
    <property type="protein sequence ID" value="TCP13741.1"/>
    <property type="molecule type" value="Genomic_DNA"/>
</dbReference>
<dbReference type="Gene3D" id="3.40.190.10">
    <property type="entry name" value="Periplasmic binding protein-like II"/>
    <property type="match status" value="1"/>
</dbReference>
<dbReference type="PIRSF" id="PIRSF002741">
    <property type="entry name" value="MppA"/>
    <property type="match status" value="1"/>
</dbReference>
<keyword evidence="2" id="KW-0732">Signal</keyword>
<dbReference type="InterPro" id="IPR000914">
    <property type="entry name" value="SBP_5_dom"/>
</dbReference>
<keyword evidence="5" id="KW-1185">Reference proteome</keyword>
<reference evidence="4 5" key="1">
    <citation type="submission" date="2019-03" db="EMBL/GenBank/DDBJ databases">
        <title>Genomic Encyclopedia of Type Strains, Phase IV (KMG-IV): sequencing the most valuable type-strain genomes for metagenomic binning, comparative biology and taxonomic classification.</title>
        <authorList>
            <person name="Goeker M."/>
        </authorList>
    </citation>
    <scope>NUCLEOTIDE SEQUENCE [LARGE SCALE GENOMIC DNA]</scope>
    <source>
        <strain evidence="4 5">DSM 1837</strain>
    </source>
</reference>
<organism evidence="4 5">
    <name type="scientific">Simplicispira metamorpha</name>
    <dbReference type="NCBI Taxonomy" id="80881"/>
    <lineage>
        <taxon>Bacteria</taxon>
        <taxon>Pseudomonadati</taxon>
        <taxon>Pseudomonadota</taxon>
        <taxon>Betaproteobacteria</taxon>
        <taxon>Burkholderiales</taxon>
        <taxon>Comamonadaceae</taxon>
        <taxon>Simplicispira</taxon>
    </lineage>
</organism>
<dbReference type="OrthoDB" id="9801799at2"/>
<feature type="domain" description="Solute-binding protein family 5" evidence="3">
    <location>
        <begin position="85"/>
        <end position="416"/>
    </location>
</feature>
<comment type="caution">
    <text evidence="4">The sequence shown here is derived from an EMBL/GenBank/DDBJ whole genome shotgun (WGS) entry which is preliminary data.</text>
</comment>
<dbReference type="AlphaFoldDB" id="A0A4R2N254"/>
<dbReference type="Gene3D" id="3.10.105.10">
    <property type="entry name" value="Dipeptide-binding Protein, Domain 3"/>
    <property type="match status" value="1"/>
</dbReference>
<evidence type="ECO:0000313" key="4">
    <source>
        <dbReference type="EMBL" id="TCP13741.1"/>
    </source>
</evidence>